<evidence type="ECO:0000313" key="2">
    <source>
        <dbReference type="EMBL" id="QBA65427.1"/>
    </source>
</evidence>
<name>A0A411ED42_9FLAO</name>
<keyword evidence="1" id="KW-0472">Membrane</keyword>
<dbReference type="Proteomes" id="UP000290889">
    <property type="component" value="Chromosome"/>
</dbReference>
<dbReference type="RefSeq" id="WP_129606648.1">
    <property type="nucleotide sequence ID" value="NZ_CP035544.1"/>
</dbReference>
<dbReference type="Pfam" id="PF09527">
    <property type="entry name" value="ATPase_gene1"/>
    <property type="match status" value="1"/>
</dbReference>
<reference evidence="2 3" key="1">
    <citation type="submission" date="2019-01" db="EMBL/GenBank/DDBJ databases">
        <title>Muriicola soli sp. nov., isolated from soil.</title>
        <authorList>
            <person name="Kang H.J."/>
            <person name="Kim S.B."/>
        </authorList>
    </citation>
    <scope>NUCLEOTIDE SEQUENCE [LARGE SCALE GENOMIC DNA]</scope>
    <source>
        <strain evidence="2 3">MMS17-SY002</strain>
    </source>
</reference>
<proteinExistence type="predicted"/>
<dbReference type="KEGG" id="mur:EQY75_13330"/>
<dbReference type="AlphaFoldDB" id="A0A411ED42"/>
<dbReference type="InterPro" id="IPR032820">
    <property type="entry name" value="ATPase_put"/>
</dbReference>
<feature type="transmembrane region" description="Helical" evidence="1">
    <location>
        <begin position="16"/>
        <end position="38"/>
    </location>
</feature>
<evidence type="ECO:0000256" key="1">
    <source>
        <dbReference type="SAM" id="Phobius"/>
    </source>
</evidence>
<sequence length="76" mass="8475">MNQQKPPKGKSPLKNIAILSGIGIEMGMIIYLAAQGGIWLDEHYQTEKRVFTAIATIFGVAIAIYVVLLQLKRIKY</sequence>
<protein>
    <submittedName>
        <fullName evidence="2">AtpZ/AtpI family protein</fullName>
    </submittedName>
</protein>
<accession>A0A411ED42</accession>
<evidence type="ECO:0000313" key="3">
    <source>
        <dbReference type="Proteomes" id="UP000290889"/>
    </source>
</evidence>
<dbReference type="EMBL" id="CP035544">
    <property type="protein sequence ID" value="QBA65427.1"/>
    <property type="molecule type" value="Genomic_DNA"/>
</dbReference>
<keyword evidence="1" id="KW-1133">Transmembrane helix</keyword>
<dbReference type="OrthoDB" id="9798708at2"/>
<gene>
    <name evidence="2" type="ORF">EQY75_13330</name>
</gene>
<keyword evidence="1" id="KW-0812">Transmembrane</keyword>
<organism evidence="2 3">
    <name type="scientific">Muriicola soli</name>
    <dbReference type="NCBI Taxonomy" id="2507538"/>
    <lineage>
        <taxon>Bacteria</taxon>
        <taxon>Pseudomonadati</taxon>
        <taxon>Bacteroidota</taxon>
        <taxon>Flavobacteriia</taxon>
        <taxon>Flavobacteriales</taxon>
        <taxon>Flavobacteriaceae</taxon>
        <taxon>Muriicola</taxon>
    </lineage>
</organism>
<keyword evidence="3" id="KW-1185">Reference proteome</keyword>
<feature type="transmembrane region" description="Helical" evidence="1">
    <location>
        <begin position="50"/>
        <end position="71"/>
    </location>
</feature>